<evidence type="ECO:0000256" key="1">
    <source>
        <dbReference type="SAM" id="Phobius"/>
    </source>
</evidence>
<organism evidence="2 3">
    <name type="scientific">Candidatus Woesebacteria bacterium RIFCSPLOWO2_01_FULL_39_14</name>
    <dbReference type="NCBI Taxonomy" id="1802518"/>
    <lineage>
        <taxon>Bacteria</taxon>
        <taxon>Candidatus Woeseibacteriota</taxon>
    </lineage>
</organism>
<proteinExistence type="predicted"/>
<keyword evidence="1" id="KW-1133">Transmembrane helix</keyword>
<dbReference type="AlphaFoldDB" id="A0A1F8BH70"/>
<keyword evidence="1" id="KW-0472">Membrane</keyword>
<reference evidence="2 3" key="1">
    <citation type="journal article" date="2016" name="Nat. Commun.">
        <title>Thousands of microbial genomes shed light on interconnected biogeochemical processes in an aquifer system.</title>
        <authorList>
            <person name="Anantharaman K."/>
            <person name="Brown C.T."/>
            <person name="Hug L.A."/>
            <person name="Sharon I."/>
            <person name="Castelle C.J."/>
            <person name="Probst A.J."/>
            <person name="Thomas B.C."/>
            <person name="Singh A."/>
            <person name="Wilkins M.J."/>
            <person name="Karaoz U."/>
            <person name="Brodie E.L."/>
            <person name="Williams K.H."/>
            <person name="Hubbard S.S."/>
            <person name="Banfield J.F."/>
        </authorList>
    </citation>
    <scope>NUCLEOTIDE SEQUENCE [LARGE SCALE GENOMIC DNA]</scope>
</reference>
<feature type="transmembrane region" description="Helical" evidence="1">
    <location>
        <begin position="75"/>
        <end position="91"/>
    </location>
</feature>
<gene>
    <name evidence="2" type="ORF">A3A52_03395</name>
</gene>
<evidence type="ECO:0000313" key="3">
    <source>
        <dbReference type="Proteomes" id="UP000177060"/>
    </source>
</evidence>
<feature type="transmembrane region" description="Helical" evidence="1">
    <location>
        <begin position="135"/>
        <end position="158"/>
    </location>
</feature>
<keyword evidence="1" id="KW-0812">Transmembrane</keyword>
<comment type="caution">
    <text evidence="2">The sequence shown here is derived from an EMBL/GenBank/DDBJ whole genome shotgun (WGS) entry which is preliminary data.</text>
</comment>
<dbReference type="EMBL" id="MGHE01000027">
    <property type="protein sequence ID" value="OGM63009.1"/>
    <property type="molecule type" value="Genomic_DNA"/>
</dbReference>
<sequence length="164" mass="18782">MLRLNSTQMIQINTRIIRIKSFEQYGLFGCNSYIRVALVQYTTTGSLLEDYFLAFALEVFEVEGFCLGRRLDRRLFILAALFLWINLFLAARSAREIAFLTFSLVAFFLLRRTAISSCAKVFLFTACFLKEARSALLAVLVTGINSYLVSLLLGYFAFLEVFIF</sequence>
<accession>A0A1F8BH70</accession>
<protein>
    <submittedName>
        <fullName evidence="2">Uncharacterized protein</fullName>
    </submittedName>
</protein>
<name>A0A1F8BH70_9BACT</name>
<feature type="transmembrane region" description="Helical" evidence="1">
    <location>
        <begin position="97"/>
        <end position="114"/>
    </location>
</feature>
<dbReference type="Proteomes" id="UP000177060">
    <property type="component" value="Unassembled WGS sequence"/>
</dbReference>
<evidence type="ECO:0000313" key="2">
    <source>
        <dbReference type="EMBL" id="OGM63009.1"/>
    </source>
</evidence>